<keyword evidence="6" id="KW-1185">Reference proteome</keyword>
<dbReference type="HOGENOM" id="CLU_063236_4_2_9"/>
<dbReference type="Proteomes" id="UP000000814">
    <property type="component" value="Plasmid pSOL1"/>
</dbReference>
<evidence type="ECO:0000313" key="5">
    <source>
        <dbReference type="EMBL" id="AAK76753.1"/>
    </source>
</evidence>
<sequence length="237" mass="26822">MKLDFSSGAKPLWSQMANIIKKRIEDGEYEIGCTLPSEMSFADEFNVSRITVRQALNRLMTDGYILRQRGKGTIVKRDKTSFSTRMQSSFKQLQDEYDKTTKTLISVNNVKASEDVAEVFDINPGDNVIMLERSVESKGKIITIYHNYISPKVGASLKDDFTGSFYKYLEMKGFYITSAKEVISAKISTAKDKEVFGFSNDRAMLLKTKYGYSDGVPVEITYGTYIADDYNIVIELV</sequence>
<evidence type="ECO:0000259" key="4">
    <source>
        <dbReference type="PROSITE" id="PS50949"/>
    </source>
</evidence>
<name>Q97TU0_CLOAB</name>
<dbReference type="InterPro" id="IPR028978">
    <property type="entry name" value="Chorismate_lyase_/UTRA_dom_sf"/>
</dbReference>
<dbReference type="GeneID" id="45000241"/>
<dbReference type="EMBL" id="AE001438">
    <property type="protein sequence ID" value="AAK76753.1"/>
    <property type="molecule type" value="Genomic_DNA"/>
</dbReference>
<dbReference type="Pfam" id="PF07702">
    <property type="entry name" value="UTRA"/>
    <property type="match status" value="1"/>
</dbReference>
<dbReference type="PROSITE" id="PS50949">
    <property type="entry name" value="HTH_GNTR"/>
    <property type="match status" value="1"/>
</dbReference>
<dbReference type="PRINTS" id="PR00035">
    <property type="entry name" value="HTHGNTR"/>
</dbReference>
<dbReference type="Pfam" id="PF00392">
    <property type="entry name" value="GntR"/>
    <property type="match status" value="1"/>
</dbReference>
<dbReference type="GO" id="GO:0045892">
    <property type="term" value="P:negative regulation of DNA-templated transcription"/>
    <property type="evidence" value="ECO:0007669"/>
    <property type="project" value="TreeGrafter"/>
</dbReference>
<evidence type="ECO:0000256" key="3">
    <source>
        <dbReference type="ARBA" id="ARBA00023163"/>
    </source>
</evidence>
<dbReference type="InterPro" id="IPR050679">
    <property type="entry name" value="Bact_HTH_transcr_reg"/>
</dbReference>
<dbReference type="PANTHER" id="PTHR44846">
    <property type="entry name" value="MANNOSYL-D-GLYCERATE TRANSPORT/METABOLISM SYSTEM REPRESSOR MNGR-RELATED"/>
    <property type="match status" value="1"/>
</dbReference>
<accession>Q97TU0</accession>
<reference evidence="5 6" key="1">
    <citation type="journal article" date="2001" name="J. Bacteriol.">
        <title>Genome sequence and comparative analysis of the solvent-producing bacterium Clostridium acetobutylicum.</title>
        <authorList>
            <person name="Nolling J."/>
            <person name="Breton G."/>
            <person name="Omelchenko M.V."/>
            <person name="Makarova K.S."/>
            <person name="Zeng Q."/>
            <person name="Gibson R."/>
            <person name="Lee H.M."/>
            <person name="Dubois J."/>
            <person name="Qiu D."/>
            <person name="Hitti J."/>
            <person name="Wolf Y.I."/>
            <person name="Tatusov R.L."/>
            <person name="Sabathe F."/>
            <person name="Doucette-Stamm L."/>
            <person name="Soucaille P."/>
            <person name="Daly M.J."/>
            <person name="Bennett G.N."/>
            <person name="Koonin E.V."/>
            <person name="Smith D.R."/>
        </authorList>
    </citation>
    <scope>NUCLEOTIDE SEQUENCE [LARGE SCALE GENOMIC DNA]</scope>
    <source>
        <strain evidence="6">ATCC 824 / DSM 792 / JCM 1419 / LMG 5710 / VKM B-1787</strain>
        <plasmid evidence="6">pSOL1</plasmid>
    </source>
</reference>
<dbReference type="AlphaFoldDB" id="Q97TU0"/>
<dbReference type="Gene3D" id="3.40.1410.10">
    <property type="entry name" value="Chorismate lyase-like"/>
    <property type="match status" value="1"/>
</dbReference>
<dbReference type="DNASU" id="1116011"/>
<dbReference type="SUPFAM" id="SSF64288">
    <property type="entry name" value="Chorismate lyase-like"/>
    <property type="match status" value="1"/>
</dbReference>
<proteinExistence type="predicted"/>
<dbReference type="FunFam" id="1.10.10.10:FF:000079">
    <property type="entry name" value="GntR family transcriptional regulator"/>
    <property type="match status" value="1"/>
</dbReference>
<organism evidence="5 6">
    <name type="scientific">Clostridium acetobutylicum (strain ATCC 824 / DSM 792 / JCM 1419 / IAM 19013 / LMG 5710 / NBRC 13948 / NRRL B-527 / VKM B-1787 / 2291 / W)</name>
    <dbReference type="NCBI Taxonomy" id="272562"/>
    <lineage>
        <taxon>Bacteria</taxon>
        <taxon>Bacillati</taxon>
        <taxon>Bacillota</taxon>
        <taxon>Clostridia</taxon>
        <taxon>Eubacteriales</taxon>
        <taxon>Clostridiaceae</taxon>
        <taxon>Clostridium</taxon>
    </lineage>
</organism>
<dbReference type="CDD" id="cd07377">
    <property type="entry name" value="WHTH_GntR"/>
    <property type="match status" value="1"/>
</dbReference>
<keyword evidence="2" id="KW-0238">DNA-binding</keyword>
<dbReference type="PATRIC" id="fig|272562.8.peg.6"/>
<evidence type="ECO:0000313" key="6">
    <source>
        <dbReference type="Proteomes" id="UP000000814"/>
    </source>
</evidence>
<dbReference type="SMART" id="SM00866">
    <property type="entry name" value="UTRA"/>
    <property type="match status" value="1"/>
</dbReference>
<dbReference type="Gene3D" id="1.10.10.10">
    <property type="entry name" value="Winged helix-like DNA-binding domain superfamily/Winged helix DNA-binding domain"/>
    <property type="match status" value="1"/>
</dbReference>
<evidence type="ECO:0000256" key="2">
    <source>
        <dbReference type="ARBA" id="ARBA00023125"/>
    </source>
</evidence>
<dbReference type="InterPro" id="IPR011663">
    <property type="entry name" value="UTRA"/>
</dbReference>
<dbReference type="OrthoDB" id="1648691at2"/>
<dbReference type="SUPFAM" id="SSF46785">
    <property type="entry name" value="Winged helix' DNA-binding domain"/>
    <property type="match status" value="1"/>
</dbReference>
<dbReference type="PANTHER" id="PTHR44846:SF1">
    <property type="entry name" value="MANNOSYL-D-GLYCERATE TRANSPORT_METABOLISM SYSTEM REPRESSOR MNGR-RELATED"/>
    <property type="match status" value="1"/>
</dbReference>
<dbReference type="InterPro" id="IPR036388">
    <property type="entry name" value="WH-like_DNA-bd_sf"/>
</dbReference>
<dbReference type="InterPro" id="IPR000524">
    <property type="entry name" value="Tscrpt_reg_HTH_GntR"/>
</dbReference>
<dbReference type="KEGG" id="cac:CA_P0006"/>
<evidence type="ECO:0000256" key="1">
    <source>
        <dbReference type="ARBA" id="ARBA00023015"/>
    </source>
</evidence>
<keyword evidence="3" id="KW-0804">Transcription</keyword>
<protein>
    <submittedName>
        <fullName evidence="5">GntR family HTH transcriptional regulator</fullName>
    </submittedName>
</protein>
<dbReference type="InterPro" id="IPR036390">
    <property type="entry name" value="WH_DNA-bd_sf"/>
</dbReference>
<dbReference type="GO" id="GO:0003677">
    <property type="term" value="F:DNA binding"/>
    <property type="evidence" value="ECO:0007669"/>
    <property type="project" value="UniProtKB-KW"/>
</dbReference>
<keyword evidence="1" id="KW-0805">Transcription regulation</keyword>
<feature type="domain" description="HTH gntR-type" evidence="4">
    <location>
        <begin position="10"/>
        <end position="78"/>
    </location>
</feature>
<dbReference type="RefSeq" id="WP_010890692.1">
    <property type="nucleotide sequence ID" value="NC_001988.2"/>
</dbReference>
<dbReference type="SMART" id="SM00345">
    <property type="entry name" value="HTH_GNTR"/>
    <property type="match status" value="1"/>
</dbReference>
<gene>
    <name evidence="5" type="ordered locus">CA_P0006</name>
</gene>
<keyword evidence="5" id="KW-0614">Plasmid</keyword>
<geneLocation type="plasmid" evidence="5 6">
    <name>pSOL1</name>
</geneLocation>
<dbReference type="GO" id="GO:0003700">
    <property type="term" value="F:DNA-binding transcription factor activity"/>
    <property type="evidence" value="ECO:0007669"/>
    <property type="project" value="InterPro"/>
</dbReference>